<gene>
    <name evidence="1" type="ORF">GWK48_01795</name>
</gene>
<sequence>MKLDEVLRLLYSQSRVMKNEGQRYVVKCYGSSVGLKWYFISSAFRTFPYVASPETRMRRELEFLTYPWTEIKVPRLIDFDLEEKCIVREYIEGNLPESPESISTLGKVIRYIHDNSFVLGDTKLENFLVADNIYVIDAEEAIVSDDLTLKAWDILVFALFISYKYIQDLKLFEKTMQDFLRFYNPSHEVALNIMSVRNFQLLSLFPPIHLNIMRKIISEF</sequence>
<dbReference type="SUPFAM" id="SSF56112">
    <property type="entry name" value="Protein kinase-like (PK-like)"/>
    <property type="match status" value="1"/>
</dbReference>
<dbReference type="RefSeq" id="WP_174629062.1">
    <property type="nucleotide sequence ID" value="NZ_CP049074.1"/>
</dbReference>
<keyword evidence="1" id="KW-0723">Serine/threonine-protein kinase</keyword>
<evidence type="ECO:0000313" key="2">
    <source>
        <dbReference type="Proteomes" id="UP000509301"/>
    </source>
</evidence>
<dbReference type="AlphaFoldDB" id="A0A6N0NRC5"/>
<organism evidence="1 2">
    <name type="scientific">Metallosphaera tengchongensis</name>
    <dbReference type="NCBI Taxonomy" id="1532350"/>
    <lineage>
        <taxon>Archaea</taxon>
        <taxon>Thermoproteota</taxon>
        <taxon>Thermoprotei</taxon>
        <taxon>Sulfolobales</taxon>
        <taxon>Sulfolobaceae</taxon>
        <taxon>Metallosphaera</taxon>
    </lineage>
</organism>
<dbReference type="Gene3D" id="1.10.510.10">
    <property type="entry name" value="Transferase(Phosphotransferase) domain 1"/>
    <property type="match status" value="1"/>
</dbReference>
<protein>
    <submittedName>
        <fullName evidence="1">Serine/threonine protein kinase</fullName>
    </submittedName>
</protein>
<dbReference type="InterPro" id="IPR011009">
    <property type="entry name" value="Kinase-like_dom_sf"/>
</dbReference>
<reference evidence="1 2" key="1">
    <citation type="submission" date="2020-02" db="EMBL/GenBank/DDBJ databases">
        <title>Comparative genome analysis reveals the metabolism and evolution of the thermophilic archaeal genus Metallosphaera.</title>
        <authorList>
            <person name="Jiang C."/>
        </authorList>
    </citation>
    <scope>NUCLEOTIDE SEQUENCE [LARGE SCALE GENOMIC DNA]</scope>
    <source>
        <strain evidence="1 2">Ric-A</strain>
    </source>
</reference>
<dbReference type="GeneID" id="55640639"/>
<evidence type="ECO:0000313" key="1">
    <source>
        <dbReference type="EMBL" id="QKQ99295.1"/>
    </source>
</evidence>
<dbReference type="EMBL" id="CP049074">
    <property type="protein sequence ID" value="QKQ99295.1"/>
    <property type="molecule type" value="Genomic_DNA"/>
</dbReference>
<dbReference type="OrthoDB" id="35902at2157"/>
<proteinExistence type="predicted"/>
<keyword evidence="1" id="KW-0808">Transferase</keyword>
<keyword evidence="2" id="KW-1185">Reference proteome</keyword>
<keyword evidence="1" id="KW-0418">Kinase</keyword>
<dbReference type="KEGG" id="mten:GWK48_01795"/>
<name>A0A6N0NRC5_9CREN</name>
<accession>A0A6N0NRC5</accession>
<dbReference type="Proteomes" id="UP000509301">
    <property type="component" value="Chromosome"/>
</dbReference>
<dbReference type="GO" id="GO:0004674">
    <property type="term" value="F:protein serine/threonine kinase activity"/>
    <property type="evidence" value="ECO:0007669"/>
    <property type="project" value="UniProtKB-KW"/>
</dbReference>